<dbReference type="AlphaFoldDB" id="W8CAQ3"/>
<feature type="transmembrane region" description="Helical" evidence="14">
    <location>
        <begin position="392"/>
        <end position="417"/>
    </location>
</feature>
<evidence type="ECO:0000259" key="15">
    <source>
        <dbReference type="PROSITE" id="PS50850"/>
    </source>
</evidence>
<dbReference type="PANTHER" id="PTHR11662">
    <property type="entry name" value="SOLUTE CARRIER FAMILY 17"/>
    <property type="match status" value="1"/>
</dbReference>
<dbReference type="InterPro" id="IPR020846">
    <property type="entry name" value="MFS_dom"/>
</dbReference>
<evidence type="ECO:0000256" key="4">
    <source>
        <dbReference type="ARBA" id="ARBA00022692"/>
    </source>
</evidence>
<organism evidence="16">
    <name type="scientific">Ceratitis capitata</name>
    <name type="common">Mediterranean fruit fly</name>
    <name type="synonym">Tephritis capitata</name>
    <dbReference type="NCBI Taxonomy" id="7213"/>
    <lineage>
        <taxon>Eukaryota</taxon>
        <taxon>Metazoa</taxon>
        <taxon>Ecdysozoa</taxon>
        <taxon>Arthropoda</taxon>
        <taxon>Hexapoda</taxon>
        <taxon>Insecta</taxon>
        <taxon>Pterygota</taxon>
        <taxon>Neoptera</taxon>
        <taxon>Endopterygota</taxon>
        <taxon>Diptera</taxon>
        <taxon>Brachycera</taxon>
        <taxon>Muscomorpha</taxon>
        <taxon>Tephritoidea</taxon>
        <taxon>Tephritidae</taxon>
        <taxon>Ceratitis</taxon>
        <taxon>Ceratitis</taxon>
    </lineage>
</organism>
<evidence type="ECO:0000256" key="6">
    <source>
        <dbReference type="ARBA" id="ARBA00022989"/>
    </source>
</evidence>
<evidence type="ECO:0000256" key="7">
    <source>
        <dbReference type="ARBA" id="ARBA00023053"/>
    </source>
</evidence>
<reference evidence="16" key="2">
    <citation type="journal article" date="2014" name="BMC Genomics">
        <title>A genomic perspective to assessing quality of mass-reared SIT flies used in Mediterranean fruit fly (Ceratitis capitata) eradication in California.</title>
        <authorList>
            <person name="Calla B."/>
            <person name="Hall B."/>
            <person name="Hou S."/>
            <person name="Geib S.M."/>
        </authorList>
    </citation>
    <scope>NUCLEOTIDE SEQUENCE</scope>
</reference>
<dbReference type="InterPro" id="IPR050382">
    <property type="entry name" value="MFS_Na/Anion_cotransporter"/>
</dbReference>
<feature type="transmembrane region" description="Helical" evidence="14">
    <location>
        <begin position="98"/>
        <end position="118"/>
    </location>
</feature>
<feature type="transmembrane region" description="Helical" evidence="14">
    <location>
        <begin position="70"/>
        <end position="91"/>
    </location>
</feature>
<dbReference type="FunFam" id="1.20.1250.20:FF:000144">
    <property type="entry name" value="Picot, isoform B"/>
    <property type="match status" value="1"/>
</dbReference>
<feature type="transmembrane region" description="Helical" evidence="14">
    <location>
        <begin position="335"/>
        <end position="355"/>
    </location>
</feature>
<evidence type="ECO:0000313" key="16">
    <source>
        <dbReference type="EMBL" id="JAC01025.1"/>
    </source>
</evidence>
<keyword evidence="8" id="KW-0406">Ion transport</keyword>
<evidence type="ECO:0000256" key="12">
    <source>
        <dbReference type="ARBA" id="ARBA00068450"/>
    </source>
</evidence>
<dbReference type="Pfam" id="PF07690">
    <property type="entry name" value="MFS_1"/>
    <property type="match status" value="1"/>
</dbReference>
<name>W8CAQ3_CERCA</name>
<feature type="transmembrane region" description="Helical" evidence="14">
    <location>
        <begin position="429"/>
        <end position="448"/>
    </location>
</feature>
<dbReference type="PROSITE" id="PS50850">
    <property type="entry name" value="MFS"/>
    <property type="match status" value="1"/>
</dbReference>
<protein>
    <recommendedName>
        <fullName evidence="12">Putative inorganic phosphate cotransporter</fullName>
    </recommendedName>
</protein>
<keyword evidence="3" id="KW-0813">Transport</keyword>
<feature type="transmembrane region" description="Helical" evidence="14">
    <location>
        <begin position="254"/>
        <end position="277"/>
    </location>
</feature>
<dbReference type="InterPro" id="IPR011701">
    <property type="entry name" value="MFS"/>
</dbReference>
<feature type="transmembrane region" description="Helical" evidence="14">
    <location>
        <begin position="26"/>
        <end position="50"/>
    </location>
</feature>
<evidence type="ECO:0000256" key="3">
    <source>
        <dbReference type="ARBA" id="ARBA00022448"/>
    </source>
</evidence>
<keyword evidence="9 14" id="KW-0472">Membrane</keyword>
<keyword evidence="6 14" id="KW-1133">Transmembrane helix</keyword>
<feature type="region of interest" description="Disordered" evidence="13">
    <location>
        <begin position="470"/>
        <end position="501"/>
    </location>
</feature>
<gene>
    <name evidence="16" type="primary">PICO</name>
</gene>
<evidence type="ECO:0000256" key="9">
    <source>
        <dbReference type="ARBA" id="ARBA00023136"/>
    </source>
</evidence>
<dbReference type="OrthoDB" id="2985014at2759"/>
<evidence type="ECO:0000256" key="5">
    <source>
        <dbReference type="ARBA" id="ARBA00022847"/>
    </source>
</evidence>
<reference evidence="16" key="1">
    <citation type="submission" date="2013-07" db="EMBL/GenBank/DDBJ databases">
        <authorList>
            <person name="Geib S."/>
        </authorList>
    </citation>
    <scope>NUCLEOTIDE SEQUENCE</scope>
</reference>
<keyword evidence="5" id="KW-0769">Symport</keyword>
<dbReference type="GO" id="GO:0016020">
    <property type="term" value="C:membrane"/>
    <property type="evidence" value="ECO:0007669"/>
    <property type="project" value="UniProtKB-SubCell"/>
</dbReference>
<evidence type="ECO:0000256" key="11">
    <source>
        <dbReference type="ARBA" id="ARBA00054632"/>
    </source>
</evidence>
<keyword evidence="7" id="KW-0915">Sodium</keyword>
<feature type="transmembrane region" description="Helical" evidence="14">
    <location>
        <begin position="361"/>
        <end position="380"/>
    </location>
</feature>
<evidence type="ECO:0000256" key="10">
    <source>
        <dbReference type="ARBA" id="ARBA00023201"/>
    </source>
</evidence>
<proteinExistence type="evidence at transcript level"/>
<keyword evidence="4 14" id="KW-0812">Transmembrane</keyword>
<evidence type="ECO:0000256" key="2">
    <source>
        <dbReference type="ARBA" id="ARBA00008586"/>
    </source>
</evidence>
<feature type="compositionally biased region" description="Basic and acidic residues" evidence="13">
    <location>
        <begin position="470"/>
        <end position="482"/>
    </location>
</feature>
<feature type="domain" description="Major facilitator superfamily (MFS) profile" evidence="15">
    <location>
        <begin position="27"/>
        <end position="453"/>
    </location>
</feature>
<keyword evidence="10" id="KW-0739">Sodium transport</keyword>
<evidence type="ECO:0000256" key="13">
    <source>
        <dbReference type="SAM" id="MobiDB-lite"/>
    </source>
</evidence>
<dbReference type="GO" id="GO:0015293">
    <property type="term" value="F:symporter activity"/>
    <property type="evidence" value="ECO:0007669"/>
    <property type="project" value="UniProtKB-KW"/>
</dbReference>
<comment type="similarity">
    <text evidence="2">Belongs to the major facilitator superfamily. Sodium/anion cotransporter family.</text>
</comment>
<feature type="transmembrane region" description="Helical" evidence="14">
    <location>
        <begin position="297"/>
        <end position="314"/>
    </location>
</feature>
<dbReference type="PANTHER" id="PTHR11662:SF280">
    <property type="entry name" value="FI21844P1-RELATED"/>
    <property type="match status" value="1"/>
</dbReference>
<evidence type="ECO:0000256" key="1">
    <source>
        <dbReference type="ARBA" id="ARBA00004141"/>
    </source>
</evidence>
<evidence type="ECO:0000256" key="14">
    <source>
        <dbReference type="SAM" id="Phobius"/>
    </source>
</evidence>
<sequence length="501" mass="55131">MVTSRRSSKGAKLLPPTLGRRHFQCLLLFVGFAAAFAMRVNLSVAIVAMMDRKTANPDFPEYHWSEEIKARILSSFFWGYICTQIPGGILARRFGGKVMLLSSISISSTMALLTPLGVQFGGWKLLCFMRFLQGFGQGVTVPSMHTLLAKWAPVTERGSLATYSYSGSQFGTVIMLASSGVLASSKLGWPSCFYIPGSLGLLWTVLWIIYGASSPSECTKISVAERELIEGSQVHTVKSSSDGKPNLPVPWRRIFTSVPFLVLMATHCASTWCFWTLLTQIPTYMKSVLGKDIKSNAVLSALPYFTMLILGLACGPLSDFLEKGRHLSATTSRKIFNTIGQWVPVLTLIWLGYITRDQADLAVFLLTFTVSISTTMHLGWQVNHIDLAPNFAGTLVSLTNCAANVCSIIAPLVVGFVVTDTSNPHQWRIIFFIVAGINFLGNLMFILFGTAKVQPWNFEHDPVVQDTKVADEEKASELKPLNEDEDGDVPITRAESQFSLN</sequence>
<dbReference type="GO" id="GO:0006820">
    <property type="term" value="P:monoatomic anion transport"/>
    <property type="evidence" value="ECO:0007669"/>
    <property type="project" value="TreeGrafter"/>
</dbReference>
<dbReference type="CDD" id="cd17318">
    <property type="entry name" value="MFS_SLC17"/>
    <property type="match status" value="1"/>
</dbReference>
<comment type="function">
    <text evidence="11">May be an inorganic phosphate cotransporter.</text>
</comment>
<accession>W8CAQ3</accession>
<dbReference type="EMBL" id="GAMC01005531">
    <property type="protein sequence ID" value="JAC01025.1"/>
    <property type="molecule type" value="mRNA"/>
</dbReference>
<dbReference type="GO" id="GO:0006814">
    <property type="term" value="P:sodium ion transport"/>
    <property type="evidence" value="ECO:0007669"/>
    <property type="project" value="UniProtKB-KW"/>
</dbReference>
<feature type="transmembrane region" description="Helical" evidence="14">
    <location>
        <begin position="193"/>
        <end position="212"/>
    </location>
</feature>
<dbReference type="SUPFAM" id="SSF103473">
    <property type="entry name" value="MFS general substrate transporter"/>
    <property type="match status" value="1"/>
</dbReference>
<dbReference type="Gene3D" id="1.20.1250.20">
    <property type="entry name" value="MFS general substrate transporter like domains"/>
    <property type="match status" value="2"/>
</dbReference>
<evidence type="ECO:0000256" key="8">
    <source>
        <dbReference type="ARBA" id="ARBA00023065"/>
    </source>
</evidence>
<comment type="subcellular location">
    <subcellularLocation>
        <location evidence="1">Membrane</location>
        <topology evidence="1">Multi-pass membrane protein</topology>
    </subcellularLocation>
</comment>
<dbReference type="FunFam" id="1.20.1250.20:FF:000003">
    <property type="entry name" value="Solute carrier family 17 member 3"/>
    <property type="match status" value="1"/>
</dbReference>
<dbReference type="InterPro" id="IPR036259">
    <property type="entry name" value="MFS_trans_sf"/>
</dbReference>